<dbReference type="EMBL" id="SOYS01000001">
    <property type="protein sequence ID" value="NIY46583.1"/>
    <property type="molecule type" value="Genomic_DNA"/>
</dbReference>
<keyword evidence="2" id="KW-0238">DNA-binding</keyword>
<dbReference type="PROSITE" id="PS50943">
    <property type="entry name" value="HTH_CROC1"/>
    <property type="match status" value="1"/>
</dbReference>
<evidence type="ECO:0000256" key="2">
    <source>
        <dbReference type="ARBA" id="ARBA00023125"/>
    </source>
</evidence>
<gene>
    <name evidence="5" type="ORF">E2L00_03350</name>
</gene>
<evidence type="ECO:0000313" key="6">
    <source>
        <dbReference type="Proteomes" id="UP000697927"/>
    </source>
</evidence>
<proteinExistence type="predicted"/>
<dbReference type="InterPro" id="IPR010982">
    <property type="entry name" value="Lambda_DNA-bd_dom_sf"/>
</dbReference>
<evidence type="ECO:0000256" key="1">
    <source>
        <dbReference type="ARBA" id="ARBA00023015"/>
    </source>
</evidence>
<dbReference type="PANTHER" id="PTHR46797">
    <property type="entry name" value="HTH-TYPE TRANSCRIPTIONAL REGULATOR"/>
    <property type="match status" value="1"/>
</dbReference>
<feature type="domain" description="HTH cro/C1-type" evidence="4">
    <location>
        <begin position="11"/>
        <end position="65"/>
    </location>
</feature>
<dbReference type="PANTHER" id="PTHR46797:SF23">
    <property type="entry name" value="HTH-TYPE TRANSCRIPTIONAL REGULATOR SUTR"/>
    <property type="match status" value="1"/>
</dbReference>
<dbReference type="CDD" id="cd02209">
    <property type="entry name" value="cupin_XRE_C"/>
    <property type="match status" value="1"/>
</dbReference>
<evidence type="ECO:0000259" key="4">
    <source>
        <dbReference type="PROSITE" id="PS50943"/>
    </source>
</evidence>
<dbReference type="SUPFAM" id="SSF47413">
    <property type="entry name" value="lambda repressor-like DNA-binding domains"/>
    <property type="match status" value="1"/>
</dbReference>
<dbReference type="InterPro" id="IPR001387">
    <property type="entry name" value="Cro/C1-type_HTH"/>
</dbReference>
<organism evidence="5 6">
    <name type="scientific">Cedecea colo</name>
    <dbReference type="NCBI Taxonomy" id="2552946"/>
    <lineage>
        <taxon>Bacteria</taxon>
        <taxon>Pseudomonadati</taxon>
        <taxon>Pseudomonadota</taxon>
        <taxon>Gammaproteobacteria</taxon>
        <taxon>Enterobacterales</taxon>
        <taxon>Enterobacteriaceae</taxon>
        <taxon>Cedecea</taxon>
    </lineage>
</organism>
<dbReference type="InterPro" id="IPR014710">
    <property type="entry name" value="RmlC-like_jellyroll"/>
</dbReference>
<protein>
    <submittedName>
        <fullName evidence="5">Helix-turn-helix domain-containing protein</fullName>
    </submittedName>
</protein>
<sequence length="175" mass="19058">MDIAAHLSAKLKALRQARGWSLSLAAEKTGVSKAMLGQIERNESSPTVATLWKIATGLNVPFSVFIASGELPERPVFDPQNSDMVVVPLFPYDDHLRFDLFSITLAPGALSESSPHDTGVIEHVTVISGALDMQVQGKWQTLRAGEGLRFAGDKAHSYRNGGLARVHFHSLIHYP</sequence>
<dbReference type="InterPro" id="IPR013096">
    <property type="entry name" value="Cupin_2"/>
</dbReference>
<dbReference type="Gene3D" id="2.60.120.10">
    <property type="entry name" value="Jelly Rolls"/>
    <property type="match status" value="1"/>
</dbReference>
<evidence type="ECO:0000313" key="5">
    <source>
        <dbReference type="EMBL" id="NIY46583.1"/>
    </source>
</evidence>
<dbReference type="SUPFAM" id="SSF51182">
    <property type="entry name" value="RmlC-like cupins"/>
    <property type="match status" value="1"/>
</dbReference>
<keyword evidence="6" id="KW-1185">Reference proteome</keyword>
<dbReference type="Proteomes" id="UP000697927">
    <property type="component" value="Unassembled WGS sequence"/>
</dbReference>
<dbReference type="Pfam" id="PF01381">
    <property type="entry name" value="HTH_3"/>
    <property type="match status" value="1"/>
</dbReference>
<comment type="caution">
    <text evidence="5">The sequence shown here is derived from an EMBL/GenBank/DDBJ whole genome shotgun (WGS) entry which is preliminary data.</text>
</comment>
<reference evidence="5 6" key="1">
    <citation type="journal article" date="2020" name="Microorganisms">
        <title>Polyphasic Characterisation of Cedecea colo sp. nov., a New Enteric Bacterium Isolated from the Koala Hindgut.</title>
        <authorList>
            <person name="Boath J.M."/>
            <person name="Dakhal S."/>
            <person name="Van T.T.H."/>
            <person name="Moore R.J."/>
            <person name="Dekiwadia C."/>
            <person name="Macreadie I.G."/>
        </authorList>
    </citation>
    <scope>NUCLEOTIDE SEQUENCE [LARGE SCALE GENOMIC DNA]</scope>
    <source>
        <strain evidence="5 6">ZA</strain>
    </source>
</reference>
<dbReference type="Pfam" id="PF07883">
    <property type="entry name" value="Cupin_2"/>
    <property type="match status" value="1"/>
</dbReference>
<keyword evidence="3" id="KW-0804">Transcription</keyword>
<dbReference type="RefSeq" id="WP_167606950.1">
    <property type="nucleotide sequence ID" value="NZ_SOYS01000001.1"/>
</dbReference>
<dbReference type="SMART" id="SM00530">
    <property type="entry name" value="HTH_XRE"/>
    <property type="match status" value="1"/>
</dbReference>
<accession>A0ABX0VHX9</accession>
<keyword evidence="1" id="KW-0805">Transcription regulation</keyword>
<dbReference type="CDD" id="cd00093">
    <property type="entry name" value="HTH_XRE"/>
    <property type="match status" value="1"/>
</dbReference>
<dbReference type="InterPro" id="IPR050807">
    <property type="entry name" value="TransReg_Diox_bact_type"/>
</dbReference>
<dbReference type="Gene3D" id="1.10.260.40">
    <property type="entry name" value="lambda repressor-like DNA-binding domains"/>
    <property type="match status" value="1"/>
</dbReference>
<dbReference type="InterPro" id="IPR011051">
    <property type="entry name" value="RmlC_Cupin_sf"/>
</dbReference>
<name>A0ABX0VHX9_9ENTR</name>
<evidence type="ECO:0000256" key="3">
    <source>
        <dbReference type="ARBA" id="ARBA00023163"/>
    </source>
</evidence>